<dbReference type="PANTHER" id="PTHR42877:SF4">
    <property type="entry name" value="FAD_NAD(P)-BINDING DOMAIN-CONTAINING PROTEIN-RELATED"/>
    <property type="match status" value="1"/>
</dbReference>
<evidence type="ECO:0000256" key="4">
    <source>
        <dbReference type="ARBA" id="ARBA00023002"/>
    </source>
</evidence>
<dbReference type="PANTHER" id="PTHR42877">
    <property type="entry name" value="L-ORNITHINE N(5)-MONOOXYGENASE-RELATED"/>
    <property type="match status" value="1"/>
</dbReference>
<dbReference type="InParanoid" id="A0A0C3G505"/>
<keyword evidence="3" id="KW-0274">FAD</keyword>
<dbReference type="InterPro" id="IPR020946">
    <property type="entry name" value="Flavin_mOase-like"/>
</dbReference>
<sequence length="553" mass="62149">MSKTTSPGDSRRRVVIIGGGVGGLICAIRLKSKLGFDNFTIYEKAADTGGTWRDNTYPGCGSDVPVHFYSLSTNLNAEWKGSYGSQAEIQAYWKDLAKKYDVLPHIIFNTNVVSAEWDTTEQMYHITIQDLPSGTVSVTNAEVVVSAIGTLETPRYPPGLESISDFKGETFHSARWNHDLDLRGKRVAVIGSGCSATQFIPVITQESTVEVTQFCRTPSWFMSRPRTPFSDLEKWVFANVPGAMRLLRNSVFWQSELSYLAFGYRIINRIVSATLKSYLTKMCPEEYLEQMMPKHPPGCKRLMIDNNYLSALSRPNLTPIFDRITKFTENGILTSKGESMAFDVIIFATGFSTDQFSLPVRGVNGITIQGYYDQQNGPTAYRGTTTPGFPNFFLLAGPNTATGHGSFFFMEEVQVDYALQLIEPVIHQTASSFEVTAEATDKYNEVIQSRLSRSIYMQCVSWYRAGGDGKVTSIFPGPLTLFWWWLRSPVWKDYKAVGAEKWAKQRRWAKLRKFVGLISCAVLWIWLLSKRYSGPVLTFARTVVSRYLATSTP</sequence>
<name>A0A0C3G505_PILCF</name>
<evidence type="ECO:0000256" key="2">
    <source>
        <dbReference type="ARBA" id="ARBA00022630"/>
    </source>
</evidence>
<dbReference type="Proteomes" id="UP000054166">
    <property type="component" value="Unassembled WGS sequence"/>
</dbReference>
<dbReference type="Pfam" id="PF00743">
    <property type="entry name" value="FMO-like"/>
    <property type="match status" value="1"/>
</dbReference>
<dbReference type="GO" id="GO:0050660">
    <property type="term" value="F:flavin adenine dinucleotide binding"/>
    <property type="evidence" value="ECO:0007669"/>
    <property type="project" value="InterPro"/>
</dbReference>
<dbReference type="EMBL" id="KN832971">
    <property type="protein sequence ID" value="KIM91345.1"/>
    <property type="molecule type" value="Genomic_DNA"/>
</dbReference>
<dbReference type="STRING" id="765440.A0A0C3G505"/>
<keyword evidence="5" id="KW-1133">Transmembrane helix</keyword>
<evidence type="ECO:0000256" key="5">
    <source>
        <dbReference type="SAM" id="Phobius"/>
    </source>
</evidence>
<keyword evidence="5" id="KW-0472">Membrane</keyword>
<dbReference type="HOGENOM" id="CLU_006937_7_0_1"/>
<dbReference type="GO" id="GO:0050661">
    <property type="term" value="F:NADP binding"/>
    <property type="evidence" value="ECO:0007669"/>
    <property type="project" value="InterPro"/>
</dbReference>
<evidence type="ECO:0000313" key="6">
    <source>
        <dbReference type="EMBL" id="KIM91345.1"/>
    </source>
</evidence>
<reference evidence="6 7" key="1">
    <citation type="submission" date="2014-04" db="EMBL/GenBank/DDBJ databases">
        <authorList>
            <consortium name="DOE Joint Genome Institute"/>
            <person name="Kuo A."/>
            <person name="Tarkka M."/>
            <person name="Buscot F."/>
            <person name="Kohler A."/>
            <person name="Nagy L.G."/>
            <person name="Floudas D."/>
            <person name="Copeland A."/>
            <person name="Barry K.W."/>
            <person name="Cichocki N."/>
            <person name="Veneault-Fourrey C."/>
            <person name="LaButti K."/>
            <person name="Lindquist E.A."/>
            <person name="Lipzen A."/>
            <person name="Lundell T."/>
            <person name="Morin E."/>
            <person name="Murat C."/>
            <person name="Sun H."/>
            <person name="Tunlid A."/>
            <person name="Henrissat B."/>
            <person name="Grigoriev I.V."/>
            <person name="Hibbett D.S."/>
            <person name="Martin F."/>
            <person name="Nordberg H.P."/>
            <person name="Cantor M.N."/>
            <person name="Hua S.X."/>
        </authorList>
    </citation>
    <scope>NUCLEOTIDE SEQUENCE [LARGE SCALE GENOMIC DNA]</scope>
    <source>
        <strain evidence="6 7">F 1598</strain>
    </source>
</reference>
<dbReference type="SUPFAM" id="SSF51905">
    <property type="entry name" value="FAD/NAD(P)-binding domain"/>
    <property type="match status" value="1"/>
</dbReference>
<organism evidence="6 7">
    <name type="scientific">Piloderma croceum (strain F 1598)</name>
    <dbReference type="NCBI Taxonomy" id="765440"/>
    <lineage>
        <taxon>Eukaryota</taxon>
        <taxon>Fungi</taxon>
        <taxon>Dikarya</taxon>
        <taxon>Basidiomycota</taxon>
        <taxon>Agaricomycotina</taxon>
        <taxon>Agaricomycetes</taxon>
        <taxon>Agaricomycetidae</taxon>
        <taxon>Atheliales</taxon>
        <taxon>Atheliaceae</taxon>
        <taxon>Piloderma</taxon>
    </lineage>
</organism>
<dbReference type="OrthoDB" id="74360at2759"/>
<keyword evidence="2" id="KW-0285">Flavoprotein</keyword>
<comment type="similarity">
    <text evidence="1">Belongs to the FAD-binding monooxygenase family.</text>
</comment>
<dbReference type="Gene3D" id="3.50.50.60">
    <property type="entry name" value="FAD/NAD(P)-binding domain"/>
    <property type="match status" value="2"/>
</dbReference>
<dbReference type="AlphaFoldDB" id="A0A0C3G505"/>
<protein>
    <submittedName>
        <fullName evidence="6">Uncharacterized protein</fullName>
    </submittedName>
</protein>
<dbReference type="PRINTS" id="PR00368">
    <property type="entry name" value="FADPNR"/>
</dbReference>
<evidence type="ECO:0000256" key="3">
    <source>
        <dbReference type="ARBA" id="ARBA00022827"/>
    </source>
</evidence>
<accession>A0A0C3G505</accession>
<feature type="transmembrane region" description="Helical" evidence="5">
    <location>
        <begin position="12"/>
        <end position="30"/>
    </location>
</feature>
<dbReference type="GO" id="GO:0004499">
    <property type="term" value="F:N,N-dimethylaniline monooxygenase activity"/>
    <property type="evidence" value="ECO:0007669"/>
    <property type="project" value="InterPro"/>
</dbReference>
<evidence type="ECO:0000256" key="1">
    <source>
        <dbReference type="ARBA" id="ARBA00010139"/>
    </source>
</evidence>
<gene>
    <name evidence="6" type="ORF">PILCRDRAFT_810617</name>
</gene>
<dbReference type="InterPro" id="IPR051209">
    <property type="entry name" value="FAD-bind_Monooxygenase_sf"/>
</dbReference>
<proteinExistence type="inferred from homology"/>
<keyword evidence="7" id="KW-1185">Reference proteome</keyword>
<reference evidence="7" key="2">
    <citation type="submission" date="2015-01" db="EMBL/GenBank/DDBJ databases">
        <title>Evolutionary Origins and Diversification of the Mycorrhizal Mutualists.</title>
        <authorList>
            <consortium name="DOE Joint Genome Institute"/>
            <consortium name="Mycorrhizal Genomics Consortium"/>
            <person name="Kohler A."/>
            <person name="Kuo A."/>
            <person name="Nagy L.G."/>
            <person name="Floudas D."/>
            <person name="Copeland A."/>
            <person name="Barry K.W."/>
            <person name="Cichocki N."/>
            <person name="Veneault-Fourrey C."/>
            <person name="LaButti K."/>
            <person name="Lindquist E.A."/>
            <person name="Lipzen A."/>
            <person name="Lundell T."/>
            <person name="Morin E."/>
            <person name="Murat C."/>
            <person name="Riley R."/>
            <person name="Ohm R."/>
            <person name="Sun H."/>
            <person name="Tunlid A."/>
            <person name="Henrissat B."/>
            <person name="Grigoriev I.V."/>
            <person name="Hibbett D.S."/>
            <person name="Martin F."/>
        </authorList>
    </citation>
    <scope>NUCLEOTIDE SEQUENCE [LARGE SCALE GENOMIC DNA]</scope>
    <source>
        <strain evidence="7">F 1598</strain>
    </source>
</reference>
<dbReference type="InterPro" id="IPR036188">
    <property type="entry name" value="FAD/NAD-bd_sf"/>
</dbReference>
<keyword evidence="5" id="KW-0812">Transmembrane</keyword>
<keyword evidence="4" id="KW-0560">Oxidoreductase</keyword>
<evidence type="ECO:0000313" key="7">
    <source>
        <dbReference type="Proteomes" id="UP000054166"/>
    </source>
</evidence>